<keyword evidence="1" id="KW-0472">Membrane</keyword>
<dbReference type="InterPro" id="IPR055686">
    <property type="entry name" value="DUF7262"/>
</dbReference>
<evidence type="ECO:0000256" key="1">
    <source>
        <dbReference type="SAM" id="Phobius"/>
    </source>
</evidence>
<sequence>MRDRDRGQLSLSVAEAAVGVVLVLAVAVGFAFGLPQPDTRDAQLETYAEDAVTVLAGEAPRHQGATRLSEVAWSPGAFERESGALERRVDRILPDNLLYRVTTPHGSVGFRKPAGVAVGKASVTTQHGPVTVRVWYG</sequence>
<dbReference type="RefSeq" id="WP_260593424.1">
    <property type="nucleotide sequence ID" value="NZ_CP104003.1"/>
</dbReference>
<name>A0A9E7R2A7_9EURY</name>
<keyword evidence="1" id="KW-0812">Transmembrane</keyword>
<proteinExistence type="predicted"/>
<dbReference type="KEGG" id="ssai:N0B31_20080"/>
<dbReference type="Proteomes" id="UP001057580">
    <property type="component" value="Chromosome"/>
</dbReference>
<protein>
    <submittedName>
        <fullName evidence="2">Uncharacterized protein</fullName>
    </submittedName>
</protein>
<reference evidence="2" key="1">
    <citation type="submission" date="2022-09" db="EMBL/GenBank/DDBJ databases">
        <title>Diverse halophilic archaea isolated from saline environments.</title>
        <authorList>
            <person name="Cui H.-L."/>
        </authorList>
    </citation>
    <scope>NUCLEOTIDE SEQUENCE</scope>
    <source>
        <strain evidence="2">ZS-35-S2</strain>
    </source>
</reference>
<feature type="transmembrane region" description="Helical" evidence="1">
    <location>
        <begin position="12"/>
        <end position="34"/>
    </location>
</feature>
<dbReference type="Pfam" id="PF23923">
    <property type="entry name" value="DUF7262"/>
    <property type="match status" value="1"/>
</dbReference>
<accession>A0A9E7R2A7</accession>
<keyword evidence="1" id="KW-1133">Transmembrane helix</keyword>
<organism evidence="2 3">
    <name type="scientific">Salinirubellus salinus</name>
    <dbReference type="NCBI Taxonomy" id="1364945"/>
    <lineage>
        <taxon>Archaea</taxon>
        <taxon>Methanobacteriati</taxon>
        <taxon>Methanobacteriota</taxon>
        <taxon>Stenosarchaea group</taxon>
        <taxon>Halobacteria</taxon>
        <taxon>Halobacteriales</taxon>
        <taxon>Natronomonadaceae</taxon>
        <taxon>Salinirubellus</taxon>
    </lineage>
</organism>
<evidence type="ECO:0000313" key="2">
    <source>
        <dbReference type="EMBL" id="UWM54404.1"/>
    </source>
</evidence>
<dbReference type="EMBL" id="CP104003">
    <property type="protein sequence ID" value="UWM54404.1"/>
    <property type="molecule type" value="Genomic_DNA"/>
</dbReference>
<keyword evidence="3" id="KW-1185">Reference proteome</keyword>
<dbReference type="GeneID" id="74944772"/>
<evidence type="ECO:0000313" key="3">
    <source>
        <dbReference type="Proteomes" id="UP001057580"/>
    </source>
</evidence>
<dbReference type="AlphaFoldDB" id="A0A9E7R2A7"/>
<gene>
    <name evidence="2" type="ORF">N0B31_20080</name>
</gene>